<dbReference type="Proteomes" id="UP001164746">
    <property type="component" value="Chromosome 11"/>
</dbReference>
<dbReference type="CDD" id="cd00087">
    <property type="entry name" value="FReD"/>
    <property type="match status" value="3"/>
</dbReference>
<dbReference type="SMART" id="SM00186">
    <property type="entry name" value="FBG"/>
    <property type="match status" value="3"/>
</dbReference>
<reference evidence="4" key="1">
    <citation type="submission" date="2022-11" db="EMBL/GenBank/DDBJ databases">
        <title>Centuries of genome instability and evolution in soft-shell clam transmissible cancer (bioRxiv).</title>
        <authorList>
            <person name="Hart S.F.M."/>
            <person name="Yonemitsu M.A."/>
            <person name="Giersch R.M."/>
            <person name="Beal B.F."/>
            <person name="Arriagada G."/>
            <person name="Davis B.W."/>
            <person name="Ostrander E.A."/>
            <person name="Goff S.P."/>
            <person name="Metzger M.J."/>
        </authorList>
    </citation>
    <scope>NUCLEOTIDE SEQUENCE</scope>
    <source>
        <strain evidence="4">MELC-2E11</strain>
        <tissue evidence="4">Siphon/mantle</tissue>
    </source>
</reference>
<dbReference type="Gene3D" id="3.90.215.10">
    <property type="entry name" value="Gamma Fibrinogen, chain A, domain 1"/>
    <property type="match status" value="3"/>
</dbReference>
<evidence type="ECO:0000313" key="5">
    <source>
        <dbReference type="Proteomes" id="UP001164746"/>
    </source>
</evidence>
<keyword evidence="5" id="KW-1185">Reference proteome</keyword>
<evidence type="ECO:0000256" key="2">
    <source>
        <dbReference type="SAM" id="MobiDB-lite"/>
    </source>
</evidence>
<name>A0ABY7FFP9_MYAAR</name>
<dbReference type="PANTHER" id="PTHR19143">
    <property type="entry name" value="FIBRINOGEN/TENASCIN/ANGIOPOEITIN"/>
    <property type="match status" value="1"/>
</dbReference>
<dbReference type="SUPFAM" id="SSF56496">
    <property type="entry name" value="Fibrinogen C-terminal domain-like"/>
    <property type="match status" value="3"/>
</dbReference>
<keyword evidence="1" id="KW-1015">Disulfide bond</keyword>
<dbReference type="PROSITE" id="PS00514">
    <property type="entry name" value="FIBRINOGEN_C_1"/>
    <property type="match status" value="2"/>
</dbReference>
<feature type="domain" description="Fibrinogen C-terminal" evidence="3">
    <location>
        <begin position="212"/>
        <end position="426"/>
    </location>
</feature>
<dbReference type="Pfam" id="PF00147">
    <property type="entry name" value="Fibrinogen_C"/>
    <property type="match status" value="3"/>
</dbReference>
<dbReference type="Gene3D" id="4.10.530.10">
    <property type="entry name" value="Gamma-fibrinogen Carboxyl Terminal Fragment, domain 2"/>
    <property type="match status" value="1"/>
</dbReference>
<dbReference type="PROSITE" id="PS51406">
    <property type="entry name" value="FIBRINOGEN_C_2"/>
    <property type="match status" value="3"/>
</dbReference>
<dbReference type="InterPro" id="IPR002181">
    <property type="entry name" value="Fibrinogen_a/b/g_C_dom"/>
</dbReference>
<dbReference type="InterPro" id="IPR014716">
    <property type="entry name" value="Fibrinogen_a/b/g_C_1"/>
</dbReference>
<accession>A0ABY7FFP9</accession>
<evidence type="ECO:0000313" key="4">
    <source>
        <dbReference type="EMBL" id="WAR19553.1"/>
    </source>
</evidence>
<feature type="domain" description="Fibrinogen C-terminal" evidence="3">
    <location>
        <begin position="438"/>
        <end position="652"/>
    </location>
</feature>
<protein>
    <submittedName>
        <fullName evidence="4">TEuncharacterized</fullName>
    </submittedName>
</protein>
<gene>
    <name evidence="4" type="ORF">MAR_001391</name>
</gene>
<feature type="domain" description="Fibrinogen C-terminal" evidence="3">
    <location>
        <begin position="1"/>
        <end position="141"/>
    </location>
</feature>
<dbReference type="EMBL" id="CP111022">
    <property type="protein sequence ID" value="WAR19553.1"/>
    <property type="molecule type" value="Genomic_DNA"/>
</dbReference>
<proteinExistence type="predicted"/>
<sequence>MDVDGGGWTVIQSRVSDKDFYKTWSEYPTGFGDLAYNFWLGNQNISMITSQGWYELRIDLMATNGSMRYANYEVFSVDDAQSEYTLFVDGNSGNANDGMAHHNGMKFSTKDRDNDNNTANCAESYKGAKWYNGCHDSNLNGNFGDTEFGQGINCRYENKARVFTILNILSGDMMGTRSFIRAIGLFFWLTSAGADVNYNAVFNVQDSSGSTHSPDVKPKDCTELHQFQKQSGIFTIYPDRAMPKGFNVSCDMDIDGGGWTVIQRRVTDTDFYKTWNEYQTGFGDLAKNFWLGNQKISIITSQGWYELRIDLMATNGDTRFANYEVFSVGDAQSEYTLFVDGYSGNANDSMPTHNGAKFSTKDRDNDNRSGNCAQSYKGGWWYNDCHEANLNGDFGNTEFGQGINWYHWLGHRVSLAKADMKIRLINFNPVLNVQDSCGPTDVKPKDCTELQDAQSQSGIYSIYPDRAMPKGFKVSCDMDVDGGGWTVIQRRVSDTDFYKTWNEYQTGFGDLAKNFWLGNQKISIITSQGWYELRIDLMATNGDTRFANYEVFSVGDAQSEYTLFVDGYSGNANDSMATHNGAKFSTKDRDNDNNSANCAESYKGGWWYNDCHEANLNGDFGNTEYGQGINWYHWLGHRVSLAKADMKIRRKI</sequence>
<evidence type="ECO:0000259" key="3">
    <source>
        <dbReference type="PROSITE" id="PS51406"/>
    </source>
</evidence>
<feature type="region of interest" description="Disordered" evidence="2">
    <location>
        <begin position="350"/>
        <end position="369"/>
    </location>
</feature>
<dbReference type="InterPro" id="IPR050373">
    <property type="entry name" value="Fibrinogen_C-term_domain"/>
</dbReference>
<dbReference type="NCBIfam" id="NF040941">
    <property type="entry name" value="GGGWT_bact"/>
    <property type="match status" value="2"/>
</dbReference>
<evidence type="ECO:0000256" key="1">
    <source>
        <dbReference type="ARBA" id="ARBA00023157"/>
    </source>
</evidence>
<organism evidence="4 5">
    <name type="scientific">Mya arenaria</name>
    <name type="common">Soft-shell clam</name>
    <dbReference type="NCBI Taxonomy" id="6604"/>
    <lineage>
        <taxon>Eukaryota</taxon>
        <taxon>Metazoa</taxon>
        <taxon>Spiralia</taxon>
        <taxon>Lophotrochozoa</taxon>
        <taxon>Mollusca</taxon>
        <taxon>Bivalvia</taxon>
        <taxon>Autobranchia</taxon>
        <taxon>Heteroconchia</taxon>
        <taxon>Euheterodonta</taxon>
        <taxon>Imparidentia</taxon>
        <taxon>Neoheterodontei</taxon>
        <taxon>Myida</taxon>
        <taxon>Myoidea</taxon>
        <taxon>Myidae</taxon>
        <taxon>Mya</taxon>
    </lineage>
</organism>
<dbReference type="InterPro" id="IPR036056">
    <property type="entry name" value="Fibrinogen-like_C"/>
</dbReference>
<dbReference type="InterPro" id="IPR020837">
    <property type="entry name" value="Fibrinogen_CS"/>
</dbReference>